<organism evidence="1 2">
    <name type="scientific">Shewanella aestuarii</name>
    <dbReference type="NCBI Taxonomy" id="1028752"/>
    <lineage>
        <taxon>Bacteria</taxon>
        <taxon>Pseudomonadati</taxon>
        <taxon>Pseudomonadota</taxon>
        <taxon>Gammaproteobacteria</taxon>
        <taxon>Alteromonadales</taxon>
        <taxon>Shewanellaceae</taxon>
        <taxon>Shewanella</taxon>
    </lineage>
</organism>
<evidence type="ECO:0000313" key="2">
    <source>
        <dbReference type="Proteomes" id="UP000502608"/>
    </source>
</evidence>
<dbReference type="Proteomes" id="UP000502608">
    <property type="component" value="Plasmid pPN3F2_2"/>
</dbReference>
<dbReference type="AlphaFoldDB" id="A0A6G9QQH9"/>
<keyword evidence="1" id="KW-0614">Plasmid</keyword>
<name>A0A6G9QQH9_9GAMM</name>
<evidence type="ECO:0000313" key="1">
    <source>
        <dbReference type="EMBL" id="QIR16678.1"/>
    </source>
</evidence>
<sequence>MNKKERARKYYASLMLQSADDVDEFATVLGLSNKMEKITKNDLAKKLRHSSTASSRGITKSDFLNVQLMALLKHQGFDFGTAKFDENMMLTRISGPKKKVFGFKVKESDEELAVSETITSLFGMDAEQKEEIIDICRLTQI</sequence>
<protein>
    <submittedName>
        <fullName evidence="1">Uncharacterized protein</fullName>
    </submittedName>
</protein>
<dbReference type="KEGG" id="saes:HBH39_19590"/>
<dbReference type="EMBL" id="CP050315">
    <property type="protein sequence ID" value="QIR16678.1"/>
    <property type="molecule type" value="Genomic_DNA"/>
</dbReference>
<reference evidence="1 2" key="1">
    <citation type="submission" date="2020-03" db="EMBL/GenBank/DDBJ databases">
        <title>Complete genome sequence of Shewanella sp.</title>
        <authorList>
            <person name="Kim Y.-S."/>
            <person name="Kim S.-J."/>
            <person name="Jung H.-K."/>
            <person name="Kim K.-H."/>
        </authorList>
    </citation>
    <scope>NUCLEOTIDE SEQUENCE [LARGE SCALE GENOMIC DNA]</scope>
    <source>
        <strain evidence="1 2">PN3F2</strain>
        <plasmid evidence="1 2">pPN3F2_2</plasmid>
    </source>
</reference>
<gene>
    <name evidence="1" type="ORF">HBH39_19590</name>
</gene>
<geneLocation type="plasmid" evidence="1 2">
    <name>pPN3F2_2</name>
</geneLocation>
<accession>A0A6G9QQH9</accession>
<dbReference type="RefSeq" id="WP_167680506.1">
    <property type="nucleotide sequence ID" value="NZ_CP050315.1"/>
</dbReference>
<proteinExistence type="predicted"/>
<keyword evidence="2" id="KW-1185">Reference proteome</keyword>